<evidence type="ECO:0000313" key="8">
    <source>
        <dbReference type="EMBL" id="VDN57231.1"/>
    </source>
</evidence>
<organism evidence="9 11">
    <name type="scientific">Dracunculus medinensis</name>
    <name type="common">Guinea worm</name>
    <dbReference type="NCBI Taxonomy" id="318479"/>
    <lineage>
        <taxon>Eukaryota</taxon>
        <taxon>Metazoa</taxon>
        <taxon>Ecdysozoa</taxon>
        <taxon>Nematoda</taxon>
        <taxon>Chromadorea</taxon>
        <taxon>Rhabditida</taxon>
        <taxon>Spirurina</taxon>
        <taxon>Dracunculoidea</taxon>
        <taxon>Dracunculidae</taxon>
        <taxon>Dracunculus</taxon>
    </lineage>
</organism>
<dbReference type="Proteomes" id="UP000038040">
    <property type="component" value="Unplaced"/>
</dbReference>
<dbReference type="Proteomes" id="UP000274756">
    <property type="component" value="Unassembled WGS sequence"/>
</dbReference>
<dbReference type="InterPro" id="IPR052207">
    <property type="entry name" value="Max-like/E-box_TFs"/>
</dbReference>
<evidence type="ECO:0000256" key="6">
    <source>
        <dbReference type="SAM" id="Coils"/>
    </source>
</evidence>
<reference evidence="8 10" key="2">
    <citation type="submission" date="2018-11" db="EMBL/GenBank/DDBJ databases">
        <authorList>
            <consortium name="Pathogen Informatics"/>
        </authorList>
    </citation>
    <scope>NUCLEOTIDE SEQUENCE [LARGE SCALE GENOMIC DNA]</scope>
</reference>
<evidence type="ECO:0000259" key="7">
    <source>
        <dbReference type="PROSITE" id="PS50888"/>
    </source>
</evidence>
<feature type="domain" description="BHLH" evidence="7">
    <location>
        <begin position="10"/>
        <end position="64"/>
    </location>
</feature>
<feature type="coiled-coil region" evidence="6">
    <location>
        <begin position="61"/>
        <end position="95"/>
    </location>
</feature>
<protein>
    <submittedName>
        <fullName evidence="11">BHLH domain-containing protein</fullName>
    </submittedName>
</protein>
<dbReference type="PANTHER" id="PTHR15741:SF25">
    <property type="entry name" value="MAX-LIKE PROTEIN X"/>
    <property type="match status" value="1"/>
</dbReference>
<dbReference type="PANTHER" id="PTHR15741">
    <property type="entry name" value="BASIC HELIX-LOOP-HELIX ZIP TRANSCRIPTION FACTOR"/>
    <property type="match status" value="1"/>
</dbReference>
<dbReference type="Gene3D" id="4.10.280.10">
    <property type="entry name" value="Helix-loop-helix DNA-binding domain"/>
    <property type="match status" value="1"/>
</dbReference>
<gene>
    <name evidence="8" type="ORF">DME_LOCUS7204</name>
</gene>
<evidence type="ECO:0000313" key="10">
    <source>
        <dbReference type="Proteomes" id="UP000274756"/>
    </source>
</evidence>
<keyword evidence="5" id="KW-0539">Nucleus</keyword>
<evidence type="ECO:0000256" key="1">
    <source>
        <dbReference type="ARBA" id="ARBA00004123"/>
    </source>
</evidence>
<evidence type="ECO:0000313" key="11">
    <source>
        <dbReference type="WBParaSite" id="DME_0000304501-mRNA-1"/>
    </source>
</evidence>
<dbReference type="InterPro" id="IPR036638">
    <property type="entry name" value="HLH_DNA-bd_sf"/>
</dbReference>
<dbReference type="WBParaSite" id="DME_0000304501-mRNA-1">
    <property type="protein sequence ID" value="DME_0000304501-mRNA-1"/>
    <property type="gene ID" value="DME_0000304501"/>
</dbReference>
<keyword evidence="3" id="KW-0238">DNA-binding</keyword>
<evidence type="ECO:0000313" key="9">
    <source>
        <dbReference type="Proteomes" id="UP000038040"/>
    </source>
</evidence>
<keyword evidence="10" id="KW-1185">Reference proteome</keyword>
<keyword evidence="6" id="KW-0175">Coiled coil</keyword>
<dbReference type="GO" id="GO:0046983">
    <property type="term" value="F:protein dimerization activity"/>
    <property type="evidence" value="ECO:0007669"/>
    <property type="project" value="InterPro"/>
</dbReference>
<sequence>MKKFQESSDRKKETHLRCERQRREAINSGYQKLKDLLPQSLSPVGCKTTNAAILFRTVDYINQLKGDIESIDTNLSQLASQVSTLELIIKEYENMSAASSIEPNNLVQCNVIKTFLDLCFQSFRSQINVATIQTMTKTLLPWVEQLDYEVILAFFSYLYFYFNP</sequence>
<comment type="subcellular location">
    <subcellularLocation>
        <location evidence="1">Nucleus</location>
    </subcellularLocation>
</comment>
<dbReference type="FunFam" id="4.10.280.10:FF:000136">
    <property type="entry name" value="CBN-MXL-2 protein"/>
    <property type="match status" value="1"/>
</dbReference>
<dbReference type="PROSITE" id="PS50888">
    <property type="entry name" value="BHLH"/>
    <property type="match status" value="1"/>
</dbReference>
<dbReference type="SMART" id="SM00353">
    <property type="entry name" value="HLH"/>
    <property type="match status" value="1"/>
</dbReference>
<keyword evidence="2" id="KW-0805">Transcription regulation</keyword>
<dbReference type="GO" id="GO:0000978">
    <property type="term" value="F:RNA polymerase II cis-regulatory region sequence-specific DNA binding"/>
    <property type="evidence" value="ECO:0007669"/>
    <property type="project" value="TreeGrafter"/>
</dbReference>
<evidence type="ECO:0000256" key="4">
    <source>
        <dbReference type="ARBA" id="ARBA00023163"/>
    </source>
</evidence>
<reference evidence="11" key="1">
    <citation type="submission" date="2017-02" db="UniProtKB">
        <authorList>
            <consortium name="WormBaseParasite"/>
        </authorList>
    </citation>
    <scope>IDENTIFICATION</scope>
</reference>
<evidence type="ECO:0000256" key="3">
    <source>
        <dbReference type="ARBA" id="ARBA00023125"/>
    </source>
</evidence>
<dbReference type="SUPFAM" id="SSF47459">
    <property type="entry name" value="HLH, helix-loop-helix DNA-binding domain"/>
    <property type="match status" value="1"/>
</dbReference>
<dbReference type="InterPro" id="IPR011598">
    <property type="entry name" value="bHLH_dom"/>
</dbReference>
<dbReference type="EMBL" id="UYYG01001159">
    <property type="protein sequence ID" value="VDN57231.1"/>
    <property type="molecule type" value="Genomic_DNA"/>
</dbReference>
<keyword evidence="4" id="KW-0804">Transcription</keyword>
<dbReference type="Pfam" id="PF00010">
    <property type="entry name" value="HLH"/>
    <property type="match status" value="1"/>
</dbReference>
<evidence type="ECO:0000256" key="5">
    <source>
        <dbReference type="ARBA" id="ARBA00023242"/>
    </source>
</evidence>
<name>A0A0N4U7R8_DRAME</name>
<dbReference type="GO" id="GO:0005634">
    <property type="term" value="C:nucleus"/>
    <property type="evidence" value="ECO:0007669"/>
    <property type="project" value="UniProtKB-SubCell"/>
</dbReference>
<proteinExistence type="predicted"/>
<dbReference type="STRING" id="318479.A0A0N4U7R8"/>
<dbReference type="OrthoDB" id="5778525at2759"/>
<accession>A0A0N4U7R8</accession>
<evidence type="ECO:0000256" key="2">
    <source>
        <dbReference type="ARBA" id="ARBA00023015"/>
    </source>
</evidence>
<dbReference type="GO" id="GO:0000981">
    <property type="term" value="F:DNA-binding transcription factor activity, RNA polymerase II-specific"/>
    <property type="evidence" value="ECO:0007669"/>
    <property type="project" value="TreeGrafter"/>
</dbReference>
<dbReference type="AlphaFoldDB" id="A0A0N4U7R8"/>